<dbReference type="SUPFAM" id="SSF55469">
    <property type="entry name" value="FMN-dependent nitroreductase-like"/>
    <property type="match status" value="2"/>
</dbReference>
<dbReference type="RefSeq" id="WP_066179683.1">
    <property type="nucleotide sequence ID" value="NZ_LQZT01000021.1"/>
</dbReference>
<keyword evidence="1" id="KW-0732">Signal</keyword>
<accession>A0A1C1YUP0</accession>
<protein>
    <submittedName>
        <fullName evidence="2">Uncharacterized protein</fullName>
    </submittedName>
</protein>
<comment type="caution">
    <text evidence="2">The sequence shown here is derived from an EMBL/GenBank/DDBJ whole genome shotgun (WGS) entry which is preliminary data.</text>
</comment>
<gene>
    <name evidence="2" type="ORF">AWJ14_11540</name>
</gene>
<feature type="signal peptide" evidence="1">
    <location>
        <begin position="1"/>
        <end position="22"/>
    </location>
</feature>
<dbReference type="EMBL" id="LQZT01000021">
    <property type="protein sequence ID" value="OCW57214.1"/>
    <property type="molecule type" value="Genomic_DNA"/>
</dbReference>
<dbReference type="Proteomes" id="UP000094795">
    <property type="component" value="Unassembled WGS sequence"/>
</dbReference>
<reference evidence="2 3" key="1">
    <citation type="submission" date="2015-12" db="EMBL/GenBank/DDBJ databases">
        <authorList>
            <person name="Shamseldin A."/>
            <person name="Moawad H."/>
            <person name="Abd El-Rahim W.M."/>
            <person name="Sadowsky M.J."/>
        </authorList>
    </citation>
    <scope>NUCLEOTIDE SEQUENCE [LARGE SCALE GENOMIC DNA]</scope>
    <source>
        <strain evidence="2 3">JC234</strain>
    </source>
</reference>
<evidence type="ECO:0000313" key="3">
    <source>
        <dbReference type="Proteomes" id="UP000094795"/>
    </source>
</evidence>
<proteinExistence type="predicted"/>
<organism evidence="2 3">
    <name type="scientific">Hoeflea olei</name>
    <dbReference type="NCBI Taxonomy" id="1480615"/>
    <lineage>
        <taxon>Bacteria</taxon>
        <taxon>Pseudomonadati</taxon>
        <taxon>Pseudomonadota</taxon>
        <taxon>Alphaproteobacteria</taxon>
        <taxon>Hyphomicrobiales</taxon>
        <taxon>Rhizobiaceae</taxon>
        <taxon>Hoeflea</taxon>
    </lineage>
</organism>
<dbReference type="AlphaFoldDB" id="A0A1C1YUP0"/>
<feature type="chain" id="PRO_5008656532" evidence="1">
    <location>
        <begin position="23"/>
        <end position="363"/>
    </location>
</feature>
<dbReference type="GO" id="GO:0016491">
    <property type="term" value="F:oxidoreductase activity"/>
    <property type="evidence" value="ECO:0007669"/>
    <property type="project" value="InterPro"/>
</dbReference>
<evidence type="ECO:0000256" key="1">
    <source>
        <dbReference type="SAM" id="SignalP"/>
    </source>
</evidence>
<evidence type="ECO:0000313" key="2">
    <source>
        <dbReference type="EMBL" id="OCW57214.1"/>
    </source>
</evidence>
<dbReference type="Gene3D" id="3.40.109.10">
    <property type="entry name" value="NADH Oxidase"/>
    <property type="match status" value="1"/>
</dbReference>
<name>A0A1C1YUP0_9HYPH</name>
<dbReference type="STRING" id="1480615.AWJ14_11540"/>
<sequence>MKRRNLVMGGGAAAAFGLAAHAFGRGASYEAAADAVWTPPSRAAAGDLAFLVHHATLAANSHNTQPWLFAGDTDAVTIRPDFSRATPVVDPDNHHLYASLGCAAENLALAATALGRSSDAPRFDTATGAVQVELGGAVAGADPLFEAIVQRQSRRCDYDSKPVAAEDLAACAAAARVEGCEVMLITERPRLEQLLELIVTANRAQIADPGFVAELRHWLRFNPAAAIRHGDGLYAPCSDNPAMPDWLADLVFPLAFGARSENAKIVRQVRSSAGFAAFVSDRDDPAHWVAAGRSVQRFALAATARGLSYAFLNQPLEVATYRPALAALLGCGDRRPDLLVRFGRSRAMPRALRRPVAEVMAAA</sequence>
<dbReference type="OrthoDB" id="8156917at2"/>
<keyword evidence="3" id="KW-1185">Reference proteome</keyword>
<dbReference type="InterPro" id="IPR000415">
    <property type="entry name" value="Nitroreductase-like"/>
</dbReference>
<dbReference type="NCBIfam" id="NF047509">
    <property type="entry name" value="Rv3131_FMN_oxido"/>
    <property type="match status" value="1"/>
</dbReference>